<evidence type="ECO:0000313" key="2">
    <source>
        <dbReference type="EMBL" id="PXW56492.1"/>
    </source>
</evidence>
<dbReference type="AlphaFoldDB" id="A0A2V3UDG1"/>
<evidence type="ECO:0000256" key="1">
    <source>
        <dbReference type="SAM" id="Coils"/>
    </source>
</evidence>
<dbReference type="RefSeq" id="WP_110376224.1">
    <property type="nucleotide sequence ID" value="NZ_JAHBRY010000001.1"/>
</dbReference>
<name>A0A2V3UDG1_9HYPH</name>
<keyword evidence="1" id="KW-0175">Coiled coil</keyword>
<keyword evidence="2" id="KW-0808">Transferase</keyword>
<dbReference type="GO" id="GO:0032259">
    <property type="term" value="P:methylation"/>
    <property type="evidence" value="ECO:0007669"/>
    <property type="project" value="UniProtKB-KW"/>
</dbReference>
<dbReference type="InterPro" id="IPR029063">
    <property type="entry name" value="SAM-dependent_MTases_sf"/>
</dbReference>
<evidence type="ECO:0000313" key="3">
    <source>
        <dbReference type="Proteomes" id="UP000248021"/>
    </source>
</evidence>
<accession>A0A2V3UDG1</accession>
<keyword evidence="3" id="KW-1185">Reference proteome</keyword>
<keyword evidence="2" id="KW-0489">Methyltransferase</keyword>
<dbReference type="SUPFAM" id="SSF53335">
    <property type="entry name" value="S-adenosyl-L-methionine-dependent methyltransferases"/>
    <property type="match status" value="1"/>
</dbReference>
<reference evidence="2 3" key="1">
    <citation type="submission" date="2018-05" db="EMBL/GenBank/DDBJ databases">
        <title>Genomic Encyclopedia of Type Strains, Phase IV (KMG-IV): sequencing the most valuable type-strain genomes for metagenomic binning, comparative biology and taxonomic classification.</title>
        <authorList>
            <person name="Goeker M."/>
        </authorList>
    </citation>
    <scope>NUCLEOTIDE SEQUENCE [LARGE SCALE GENOMIC DNA]</scope>
    <source>
        <strain evidence="2 3">DSM 6462</strain>
    </source>
</reference>
<dbReference type="Gene3D" id="3.40.50.150">
    <property type="entry name" value="Vaccinia Virus protein VP39"/>
    <property type="match status" value="1"/>
</dbReference>
<organism evidence="2 3">
    <name type="scientific">Chelatococcus asaccharovorans</name>
    <dbReference type="NCBI Taxonomy" id="28210"/>
    <lineage>
        <taxon>Bacteria</taxon>
        <taxon>Pseudomonadati</taxon>
        <taxon>Pseudomonadota</taxon>
        <taxon>Alphaproteobacteria</taxon>
        <taxon>Hyphomicrobiales</taxon>
        <taxon>Chelatococcaceae</taxon>
        <taxon>Chelatococcus</taxon>
    </lineage>
</organism>
<gene>
    <name evidence="2" type="ORF">C7450_108242</name>
</gene>
<feature type="coiled-coil region" evidence="1">
    <location>
        <begin position="138"/>
        <end position="165"/>
    </location>
</feature>
<dbReference type="EMBL" id="QJJK01000008">
    <property type="protein sequence ID" value="PXW56492.1"/>
    <property type="molecule type" value="Genomic_DNA"/>
</dbReference>
<protein>
    <submittedName>
        <fullName evidence="2">Methyltransferase family protein</fullName>
    </submittedName>
</protein>
<dbReference type="CDD" id="cd02440">
    <property type="entry name" value="AdoMet_MTases"/>
    <property type="match status" value="1"/>
</dbReference>
<dbReference type="OrthoDB" id="5377346at2"/>
<comment type="caution">
    <text evidence="2">The sequence shown here is derived from an EMBL/GenBank/DDBJ whole genome shotgun (WGS) entry which is preliminary data.</text>
</comment>
<sequence>MNIANRQYWKQKSGRDYQRQQAYRIESGNSAYRLQEEWLLRFLMREGRRRRLDRALRVLDFGCGFGRLAAPISALQGVAYYGYDFSQAMAADLLGHPPTALAPMIRERVRVADTVEAAFPGEHFDIIFTISVLIHNDEDQARNLLEQLTQKLAAEEGRLVLIENRAVATTLFQNNWHAGCWAHAFADYAAGRWDIEIFDGLGGQHGIYVLSAPAVSGRSRFTYHEAPGGRGKVLSLEGLQIAALPYALELLRSRARHAPEPAPADDLIAARLHDLLERNGHLERRNAEMMEARLARLRLDDALGPLVRSGRSSGGGETALQAPLVEAGEPTVEAKREPPAVWDADRDIRYAHANADFAGCLHVFHQEWFGIRAAAGSLPGRKLAITAERPLGGRVLSAIARDILDSAPERIVFHGLSDNMLAITETLARRGCAERMFMVHHGAPPQWLHEPERGYLFASLRLAQSGAIRRLNVMRAGFDVPVKRLFRPVLFNLSPRLPSVGIEALPERAVPGVAFIPGWGHWRKNIIANAMGAALSPGITEIWAYARDLTLPEALKKPIRFKRYQGRESGMRTAVAAELCLNVSLVDCHPMVNLEAQALGRPCLRGPLCLDALEDHPYVRLTEVRDVSSIAEIRDRIDAVLAVPVAERRELISDYQCASDAVAFQRYREFLEL</sequence>
<dbReference type="Proteomes" id="UP000248021">
    <property type="component" value="Unassembled WGS sequence"/>
</dbReference>
<dbReference type="Pfam" id="PF13489">
    <property type="entry name" value="Methyltransf_23"/>
    <property type="match status" value="1"/>
</dbReference>
<proteinExistence type="predicted"/>
<dbReference type="GO" id="GO:0008168">
    <property type="term" value="F:methyltransferase activity"/>
    <property type="evidence" value="ECO:0007669"/>
    <property type="project" value="UniProtKB-KW"/>
</dbReference>